<evidence type="ECO:0000256" key="14">
    <source>
        <dbReference type="ARBA" id="ARBA00042143"/>
    </source>
</evidence>
<comment type="caution">
    <text evidence="19">The sequence shown here is derived from an EMBL/GenBank/DDBJ whole genome shotgun (WGS) entry which is preliminary data.</text>
</comment>
<comment type="catalytic activity">
    <reaction evidence="16">
        <text>a fatty acyl-[ACP] + malonyl-[ACP] + H(+) = a 3-oxoacyl-[ACP] + holo-[ACP] + CO2</text>
        <dbReference type="Rhea" id="RHEA:22836"/>
        <dbReference type="Rhea" id="RHEA-COMP:9623"/>
        <dbReference type="Rhea" id="RHEA-COMP:9685"/>
        <dbReference type="Rhea" id="RHEA-COMP:9916"/>
        <dbReference type="Rhea" id="RHEA-COMP:14125"/>
        <dbReference type="ChEBI" id="CHEBI:15378"/>
        <dbReference type="ChEBI" id="CHEBI:16526"/>
        <dbReference type="ChEBI" id="CHEBI:64479"/>
        <dbReference type="ChEBI" id="CHEBI:78449"/>
        <dbReference type="ChEBI" id="CHEBI:78776"/>
        <dbReference type="ChEBI" id="CHEBI:138651"/>
        <dbReference type="EC" id="2.3.1.41"/>
    </reaction>
    <physiologicalReaction direction="left-to-right" evidence="16">
        <dbReference type="Rhea" id="RHEA:22837"/>
    </physiologicalReaction>
</comment>
<dbReference type="InterPro" id="IPR014031">
    <property type="entry name" value="Ketoacyl_synth_C"/>
</dbReference>
<feature type="domain" description="Ketosynthase family 3 (KS3)" evidence="18">
    <location>
        <begin position="6"/>
        <end position="392"/>
    </location>
</feature>
<evidence type="ECO:0000313" key="20">
    <source>
        <dbReference type="Proteomes" id="UP000215635"/>
    </source>
</evidence>
<dbReference type="InterPro" id="IPR016039">
    <property type="entry name" value="Thiolase-like"/>
</dbReference>
<dbReference type="SUPFAM" id="SSF53901">
    <property type="entry name" value="Thiolase-like"/>
    <property type="match status" value="3"/>
</dbReference>
<evidence type="ECO:0000259" key="18">
    <source>
        <dbReference type="PROSITE" id="PS52004"/>
    </source>
</evidence>
<dbReference type="InterPro" id="IPR014030">
    <property type="entry name" value="Ketoacyl_synth_N"/>
</dbReference>
<sequence>MENDMSKQVVITGIGVVCCLGDSKEKITKRMIQGESGLKQLNIMDTTDFIFPIGGEVEGEFSAEESREYLLAEMALKEAIGDADLIYADVKQAGLIYGTCNGGIRAIENCGTISEITEEQAEAYKFNSVSDKLSQKYKLGGVNLTINTACSASGNAIGHAYELIKNSDAKIMVAGGADAMSKAVYAGFSSLQSLNSQVCSPYDKNSGLNLGEGAGILILEEKENALARGAHIYSEITGYGSSNDAYHPTAPDKEGGGIATSIQMALEESLISSKEVKYINTHGTGTNANDGAELRGMKKVFGDELSNILISSSKGYFGHNLGAAAVLELATTLLMMEKGYLPSNINLNNVRDDCTGYNLIRGENYTFSKYPEYILINNSAFGGYNSSIVCKRFDSEYENGKVFLKSKVYITDDVFINKNHIVTFDDNEEFEGNERFSLKNFRPELYQRRMNLLTQMGVAAAANIHFEDTVSYEVGMCMGVKYGSMESAEKYLSSIWNKGFDKASSIYFPDVVLNSTGGKIHTAFSIKGYGNSITTGGNELTAAISNMYYYVSSNKINSVLVGSGEEASPFENILDKKEKVSYFEMLKLSKNKISEDDIEIISSQQNFGLSEDKLEALLSEDDKGLEIINVSSDDYRREKINKWLLEKYGIEAKIVSESYLQYFKNQNTSECLVIDSTKNGNNIVLKLRK</sequence>
<keyword evidence="11" id="KW-0012">Acyltransferase</keyword>
<evidence type="ECO:0000256" key="11">
    <source>
        <dbReference type="ARBA" id="ARBA00023315"/>
    </source>
</evidence>
<protein>
    <recommendedName>
        <fullName evidence="12">3-oxoacyl-[acyl-carrier-protein] synthase 1</fullName>
        <ecNumber evidence="4">2.3.1.41</ecNumber>
    </recommendedName>
    <alternativeName>
        <fullName evidence="13">3-oxoacyl-[acyl-carrier-protein] synthase I</fullName>
    </alternativeName>
    <alternativeName>
        <fullName evidence="14">Beta-ketoacyl-ACP synthase I</fullName>
    </alternativeName>
</protein>
<evidence type="ECO:0000256" key="16">
    <source>
        <dbReference type="ARBA" id="ARBA00048506"/>
    </source>
</evidence>
<dbReference type="GO" id="GO:0004315">
    <property type="term" value="F:3-oxoacyl-[acyl-carrier-protein] synthase activity"/>
    <property type="evidence" value="ECO:0007669"/>
    <property type="project" value="UniProtKB-EC"/>
</dbReference>
<dbReference type="PROSITE" id="PS52004">
    <property type="entry name" value="KS3_2"/>
    <property type="match status" value="1"/>
</dbReference>
<dbReference type="Pfam" id="PF02801">
    <property type="entry name" value="Ketoacyl-synt_C"/>
    <property type="match status" value="1"/>
</dbReference>
<comment type="subcellular location">
    <subcellularLocation>
        <location evidence="1">Cytoplasm</location>
    </subcellularLocation>
</comment>
<evidence type="ECO:0000256" key="12">
    <source>
        <dbReference type="ARBA" id="ARBA00039450"/>
    </source>
</evidence>
<keyword evidence="5" id="KW-0963">Cytoplasm</keyword>
<evidence type="ECO:0000256" key="13">
    <source>
        <dbReference type="ARBA" id="ARBA00041620"/>
    </source>
</evidence>
<evidence type="ECO:0000256" key="10">
    <source>
        <dbReference type="ARBA" id="ARBA00023160"/>
    </source>
</evidence>
<comment type="catalytic activity">
    <reaction evidence="15">
        <text>(3Z)-decenoyl-[ACP] + malonyl-[ACP] + H(+) = 3-oxo-(5Z)-dodecenoyl-[ACP] + holo-[ACP] + CO2</text>
        <dbReference type="Rhea" id="RHEA:54940"/>
        <dbReference type="Rhea" id="RHEA-COMP:9623"/>
        <dbReference type="Rhea" id="RHEA-COMP:9685"/>
        <dbReference type="Rhea" id="RHEA-COMP:9927"/>
        <dbReference type="Rhea" id="RHEA-COMP:14042"/>
        <dbReference type="ChEBI" id="CHEBI:15378"/>
        <dbReference type="ChEBI" id="CHEBI:16526"/>
        <dbReference type="ChEBI" id="CHEBI:64479"/>
        <dbReference type="ChEBI" id="CHEBI:78449"/>
        <dbReference type="ChEBI" id="CHEBI:78798"/>
        <dbReference type="ChEBI" id="CHEBI:138410"/>
    </reaction>
    <physiologicalReaction direction="left-to-right" evidence="15">
        <dbReference type="Rhea" id="RHEA:54941"/>
    </physiologicalReaction>
</comment>
<dbReference type="EC" id="2.3.1.41" evidence="4"/>
<evidence type="ECO:0000256" key="5">
    <source>
        <dbReference type="ARBA" id="ARBA00022490"/>
    </source>
</evidence>
<evidence type="ECO:0000256" key="8">
    <source>
        <dbReference type="ARBA" id="ARBA00022832"/>
    </source>
</evidence>
<accession>A0AAQ0R1E0</accession>
<dbReference type="Gene3D" id="3.40.47.10">
    <property type="match status" value="1"/>
</dbReference>
<keyword evidence="9" id="KW-0443">Lipid metabolism</keyword>
<reference evidence="19 20" key="1">
    <citation type="submission" date="2017-04" db="EMBL/GenBank/DDBJ databases">
        <title>Kefir bacterial isolates.</title>
        <authorList>
            <person name="Kim Y."/>
            <person name="Blasche S."/>
            <person name="Patil K.R."/>
        </authorList>
    </citation>
    <scope>NUCLEOTIDE SEQUENCE [LARGE SCALE GENOMIC DNA]</scope>
    <source>
        <strain evidence="19 20">OG2</strain>
    </source>
</reference>
<keyword evidence="10" id="KW-0275">Fatty acid biosynthesis</keyword>
<dbReference type="Proteomes" id="UP000215635">
    <property type="component" value="Unassembled WGS sequence"/>
</dbReference>
<organism evidence="19 20">
    <name type="scientific">Lactococcus lactis</name>
    <dbReference type="NCBI Taxonomy" id="1358"/>
    <lineage>
        <taxon>Bacteria</taxon>
        <taxon>Bacillati</taxon>
        <taxon>Bacillota</taxon>
        <taxon>Bacilli</taxon>
        <taxon>Lactobacillales</taxon>
        <taxon>Streptococcaceae</taxon>
        <taxon>Lactococcus</taxon>
    </lineage>
</organism>
<dbReference type="InterPro" id="IPR018201">
    <property type="entry name" value="Ketoacyl_synth_AS"/>
</dbReference>
<evidence type="ECO:0000256" key="6">
    <source>
        <dbReference type="ARBA" id="ARBA00022516"/>
    </source>
</evidence>
<evidence type="ECO:0000256" key="15">
    <source>
        <dbReference type="ARBA" id="ARBA00048121"/>
    </source>
</evidence>
<evidence type="ECO:0000256" key="7">
    <source>
        <dbReference type="ARBA" id="ARBA00022679"/>
    </source>
</evidence>
<evidence type="ECO:0000256" key="17">
    <source>
        <dbReference type="RuleBase" id="RU003694"/>
    </source>
</evidence>
<dbReference type="SMART" id="SM00825">
    <property type="entry name" value="PKS_KS"/>
    <property type="match status" value="1"/>
</dbReference>
<evidence type="ECO:0000256" key="3">
    <source>
        <dbReference type="ARBA" id="ARBA00011738"/>
    </source>
</evidence>
<dbReference type="PROSITE" id="PS00606">
    <property type="entry name" value="KS3_1"/>
    <property type="match status" value="1"/>
</dbReference>
<dbReference type="CDD" id="cd00834">
    <property type="entry name" value="KAS_I_II"/>
    <property type="match status" value="1"/>
</dbReference>
<dbReference type="Pfam" id="PF00109">
    <property type="entry name" value="ketoacyl-synt"/>
    <property type="match status" value="1"/>
</dbReference>
<dbReference type="InterPro" id="IPR000794">
    <property type="entry name" value="Beta-ketoacyl_synthase"/>
</dbReference>
<dbReference type="InterPro" id="IPR020841">
    <property type="entry name" value="PKS_Beta-ketoAc_synthase_dom"/>
</dbReference>
<gene>
    <name evidence="19" type="ORF">B8W88_07560</name>
</gene>
<keyword evidence="8" id="KW-0276">Fatty acid metabolism</keyword>
<evidence type="ECO:0000256" key="4">
    <source>
        <dbReference type="ARBA" id="ARBA00013191"/>
    </source>
</evidence>
<evidence type="ECO:0000313" key="19">
    <source>
        <dbReference type="EMBL" id="PAK88828.1"/>
    </source>
</evidence>
<comment type="subunit">
    <text evidence="3">Homodimer.</text>
</comment>
<keyword evidence="7 17" id="KW-0808">Transferase</keyword>
<evidence type="ECO:0000256" key="1">
    <source>
        <dbReference type="ARBA" id="ARBA00004496"/>
    </source>
</evidence>
<dbReference type="AlphaFoldDB" id="A0AAQ0R1E0"/>
<dbReference type="PANTHER" id="PTHR11712">
    <property type="entry name" value="POLYKETIDE SYNTHASE-RELATED"/>
    <property type="match status" value="1"/>
</dbReference>
<dbReference type="GO" id="GO:0005829">
    <property type="term" value="C:cytosol"/>
    <property type="evidence" value="ECO:0007669"/>
    <property type="project" value="TreeGrafter"/>
</dbReference>
<dbReference type="GO" id="GO:0006633">
    <property type="term" value="P:fatty acid biosynthetic process"/>
    <property type="evidence" value="ECO:0007669"/>
    <property type="project" value="UniProtKB-KW"/>
</dbReference>
<evidence type="ECO:0000256" key="2">
    <source>
        <dbReference type="ARBA" id="ARBA00008467"/>
    </source>
</evidence>
<name>A0AAQ0R1E0_9LACT</name>
<keyword evidence="6" id="KW-0444">Lipid biosynthesis</keyword>
<comment type="similarity">
    <text evidence="2 17">Belongs to the thiolase-like superfamily. Beta-ketoacyl-ACP synthases family.</text>
</comment>
<evidence type="ECO:0000256" key="9">
    <source>
        <dbReference type="ARBA" id="ARBA00023098"/>
    </source>
</evidence>
<dbReference type="PANTHER" id="PTHR11712:SF306">
    <property type="entry name" value="3-OXOACYL-[ACYL-CARRIER-PROTEIN] SYNTHASE 1"/>
    <property type="match status" value="1"/>
</dbReference>
<dbReference type="EMBL" id="NCWV01000008">
    <property type="protein sequence ID" value="PAK88828.1"/>
    <property type="molecule type" value="Genomic_DNA"/>
</dbReference>
<proteinExistence type="inferred from homology"/>